<dbReference type="InterPro" id="IPR036097">
    <property type="entry name" value="HisK_dim/P_sf"/>
</dbReference>
<dbReference type="InterPro" id="IPR004358">
    <property type="entry name" value="Sig_transdc_His_kin-like_C"/>
</dbReference>
<evidence type="ECO:0000313" key="10">
    <source>
        <dbReference type="EMBL" id="EAU32480.1"/>
    </source>
</evidence>
<dbReference type="InterPro" id="IPR029016">
    <property type="entry name" value="GAF-like_dom_sf"/>
</dbReference>
<dbReference type="CDD" id="cd00082">
    <property type="entry name" value="HisKA"/>
    <property type="match status" value="1"/>
</dbReference>
<dbReference type="SUPFAM" id="SSF55874">
    <property type="entry name" value="ATPase domain of HSP90 chaperone/DNA topoisomerase II/histidine kinase"/>
    <property type="match status" value="1"/>
</dbReference>
<dbReference type="SMART" id="SM00387">
    <property type="entry name" value="HATPase_c"/>
    <property type="match status" value="1"/>
</dbReference>
<evidence type="ECO:0000259" key="9">
    <source>
        <dbReference type="PROSITE" id="PS50110"/>
    </source>
</evidence>
<dbReference type="OrthoDB" id="303614at2759"/>
<dbReference type="InterPro" id="IPR036890">
    <property type="entry name" value="HATPase_C_sf"/>
</dbReference>
<dbReference type="Pfam" id="PF02518">
    <property type="entry name" value="HATPase_c"/>
    <property type="match status" value="1"/>
</dbReference>
<feature type="region of interest" description="Disordered" evidence="7">
    <location>
        <begin position="273"/>
        <end position="326"/>
    </location>
</feature>
<feature type="compositionally biased region" description="Polar residues" evidence="7">
    <location>
        <begin position="1119"/>
        <end position="1136"/>
    </location>
</feature>
<feature type="compositionally biased region" description="Polar residues" evidence="7">
    <location>
        <begin position="422"/>
        <end position="451"/>
    </location>
</feature>
<dbReference type="InterPro" id="IPR001789">
    <property type="entry name" value="Sig_transdc_resp-reg_receiver"/>
</dbReference>
<gene>
    <name evidence="10" type="ORF">ATEG_07096</name>
</gene>
<dbReference type="InterPro" id="IPR003661">
    <property type="entry name" value="HisK_dim/P_dom"/>
</dbReference>
<evidence type="ECO:0000256" key="3">
    <source>
        <dbReference type="ARBA" id="ARBA00022553"/>
    </source>
</evidence>
<evidence type="ECO:0000256" key="1">
    <source>
        <dbReference type="ARBA" id="ARBA00000085"/>
    </source>
</evidence>
<dbReference type="PRINTS" id="PR00344">
    <property type="entry name" value="BCTRLSENSOR"/>
</dbReference>
<dbReference type="Proteomes" id="UP000007963">
    <property type="component" value="Unassembled WGS sequence"/>
</dbReference>
<keyword evidence="5" id="KW-0418">Kinase</keyword>
<evidence type="ECO:0000256" key="2">
    <source>
        <dbReference type="ARBA" id="ARBA00012438"/>
    </source>
</evidence>
<sequence length="1278" mass="141223">MTAIIGSGAQSRYRLAQEQEFYKYIPQGHTSSRYAPFDRASSENFAPQPSPDAALTSFAQLAAIRLGAERALVSLFDASYQHVLVEATPTLSLVGGHARNDGEQLKLGACVFPKERGICQFAETVPLCGHQGDSPDFEKSTVVVLDASKDGRLDRSKLHTALSDMLFFVVVPIISPRRLKIGALSIMDSKARRSGPDQHTMQFLKDMAATIMDHLAMRATTVKNRRAERMIVGLGSFVEGRTTLRDSWTEAHEQHMALENSGEMTEGQLNMEQQDLQESAAEPKEANGTDKKSLPIREFTRRPSRSHRPPTPSPGSRKDGRKAKVDQQILQQKTGIKFTHDDKSARAVLTGSALKEDALPPTIRNVFSRAANLLRESIEAEGVVFLDASGHRFGGLVDDTKRRLSGSDFDDQRSRSEYETAGSDSSNQRSVSDQDNEGNEGQTGTSPFSECLGFSSSRISSINDEEGARQAVMVPERLFTSLIHRYPHGKIFAFNADGSVSEESDDRVPRKSEFEKDTTSQQAEHRSSTKRSRQPGFKRYAKELIKIFSGARSILVLPLWDADRSRWFAGALIWTNDADRIFTPENELVYTSAFSNSIMAEMRRIDMEVAERAKTNLISSITHELRNPLHGILGTADIMSDTAMNALQHGMVHTVESCGRTLLDTINSLLDLTFIDQYRRGDTSQRRKNQKNNRGLPVGNKSKSLAAHVELDYVLEEVVDCVFAGYCFYNHPQAPPPALTESTSRSAGQTHEAEPVGPQASQVTVIFDIEPNTEWAFHTHAGAWRRILMNVFGNALKYTQKGYIYVGLTSSHCNTNRSTKSPSKDQKDVFNMTITVKDTGKGIGPLFLQNDLFSPFKQEDPMAPGSGLGLSIVRQAVGFLGGSIDIQSTVGEGTQISIHAPLTKSVTKPDDTSSKSFATLRRSTEGRSIGILGFGETLRSQRDTALYSSLERMCTQWFGLRVAKVSPSGEKQPSCDFYLAIQTELDCEDTEGRDLFGLPGHFDIGDSIPIIVICQSPEEAHHMFVAAKGRSEKLFFEFVSQPCGPRKLARAMTMCIKRQREQQSDEPTRWVEVPESSHLPLDIQASDPPADRMKISKRPTKETMGTEEDGTPGAKESGRSSADQEWAQQSAMPNSSGEEKPNLPERSVLLVDDNDVNLQLLCAFTKKDGYRYKYARDGAQAVEVYKANPGEFHVVVIDISMPVMDGFAASQEIRRIEKEYRAGLSESERQALPPVIIAALTGLDSAGAQKEALGSGINVFLVKPLKRAELQAVLRREV</sequence>
<dbReference type="Gene3D" id="3.30.450.40">
    <property type="match status" value="1"/>
</dbReference>
<accession>Q0CGU6</accession>
<dbReference type="InterPro" id="IPR011006">
    <property type="entry name" value="CheY-like_superfamily"/>
</dbReference>
<dbReference type="SUPFAM" id="SSF52172">
    <property type="entry name" value="CheY-like"/>
    <property type="match status" value="1"/>
</dbReference>
<name>Q0CGU6_ASPTN</name>
<dbReference type="SMART" id="SM00388">
    <property type="entry name" value="HisKA"/>
    <property type="match status" value="1"/>
</dbReference>
<feature type="region of interest" description="Disordered" evidence="7">
    <location>
        <begin position="1058"/>
        <end position="1142"/>
    </location>
</feature>
<dbReference type="InterPro" id="IPR005467">
    <property type="entry name" value="His_kinase_dom"/>
</dbReference>
<dbReference type="HOGENOM" id="CLU_002763_0_0_1"/>
<feature type="compositionally biased region" description="Basic and acidic residues" evidence="7">
    <location>
        <begin position="506"/>
        <end position="527"/>
    </location>
</feature>
<dbReference type="FunFam" id="1.10.287.130:FF:000023">
    <property type="entry name" value="Sensor histidine kinase/response regulator, putative"/>
    <property type="match status" value="1"/>
</dbReference>
<dbReference type="RefSeq" id="XP_001209782.1">
    <property type="nucleotide sequence ID" value="XM_001209782.1"/>
</dbReference>
<evidence type="ECO:0000313" key="11">
    <source>
        <dbReference type="Proteomes" id="UP000007963"/>
    </source>
</evidence>
<reference evidence="11" key="1">
    <citation type="submission" date="2005-09" db="EMBL/GenBank/DDBJ databases">
        <title>Annotation of the Aspergillus terreus NIH2624 genome.</title>
        <authorList>
            <person name="Birren B.W."/>
            <person name="Lander E.S."/>
            <person name="Galagan J.E."/>
            <person name="Nusbaum C."/>
            <person name="Devon K."/>
            <person name="Henn M."/>
            <person name="Ma L.-J."/>
            <person name="Jaffe D.B."/>
            <person name="Butler J."/>
            <person name="Alvarez P."/>
            <person name="Gnerre S."/>
            <person name="Grabherr M."/>
            <person name="Kleber M."/>
            <person name="Mauceli E.W."/>
            <person name="Brockman W."/>
            <person name="Rounsley S."/>
            <person name="Young S.K."/>
            <person name="LaButti K."/>
            <person name="Pushparaj V."/>
            <person name="DeCaprio D."/>
            <person name="Crawford M."/>
            <person name="Koehrsen M."/>
            <person name="Engels R."/>
            <person name="Montgomery P."/>
            <person name="Pearson M."/>
            <person name="Howarth C."/>
            <person name="Larson L."/>
            <person name="Luoma S."/>
            <person name="White J."/>
            <person name="Alvarado L."/>
            <person name="Kodira C.D."/>
            <person name="Zeng Q."/>
            <person name="Oleary S."/>
            <person name="Yandava C."/>
            <person name="Denning D.W."/>
            <person name="Nierman W.C."/>
            <person name="Milne T."/>
            <person name="Madden K."/>
        </authorList>
    </citation>
    <scope>NUCLEOTIDE SEQUENCE [LARGE SCALE GENOMIC DNA]</scope>
    <source>
        <strain evidence="11">NIH 2624 / FGSC A1156</strain>
    </source>
</reference>
<evidence type="ECO:0000256" key="4">
    <source>
        <dbReference type="ARBA" id="ARBA00022679"/>
    </source>
</evidence>
<evidence type="ECO:0000256" key="5">
    <source>
        <dbReference type="ARBA" id="ARBA00022777"/>
    </source>
</evidence>
<dbReference type="Pfam" id="PF00072">
    <property type="entry name" value="Response_reg"/>
    <property type="match status" value="1"/>
</dbReference>
<dbReference type="eggNOG" id="KOG0519">
    <property type="taxonomic scope" value="Eukaryota"/>
</dbReference>
<feature type="region of interest" description="Disordered" evidence="7">
    <location>
        <begin position="396"/>
        <end position="451"/>
    </location>
</feature>
<evidence type="ECO:0000259" key="8">
    <source>
        <dbReference type="PROSITE" id="PS50109"/>
    </source>
</evidence>
<dbReference type="SUPFAM" id="SSF55781">
    <property type="entry name" value="GAF domain-like"/>
    <property type="match status" value="1"/>
</dbReference>
<feature type="region of interest" description="Disordered" evidence="7">
    <location>
        <begin position="501"/>
        <end position="535"/>
    </location>
</feature>
<dbReference type="GO" id="GO:0005886">
    <property type="term" value="C:plasma membrane"/>
    <property type="evidence" value="ECO:0007669"/>
    <property type="project" value="TreeGrafter"/>
</dbReference>
<evidence type="ECO:0000256" key="6">
    <source>
        <dbReference type="PROSITE-ProRule" id="PRU00169"/>
    </source>
</evidence>
<dbReference type="PROSITE" id="PS50110">
    <property type="entry name" value="RESPONSE_REGULATORY"/>
    <property type="match status" value="1"/>
</dbReference>
<dbReference type="SUPFAM" id="SSF47384">
    <property type="entry name" value="Homodimeric domain of signal transducing histidine kinase"/>
    <property type="match status" value="1"/>
</dbReference>
<dbReference type="CDD" id="cd17546">
    <property type="entry name" value="REC_hyHK_CKI1_RcsC-like"/>
    <property type="match status" value="1"/>
</dbReference>
<feature type="compositionally biased region" description="Basic and acidic residues" evidence="7">
    <location>
        <begin position="1058"/>
        <end position="1069"/>
    </location>
</feature>
<keyword evidence="3 6" id="KW-0597">Phosphoprotein</keyword>
<dbReference type="AlphaFoldDB" id="Q0CGU6"/>
<proteinExistence type="predicted"/>
<dbReference type="PANTHER" id="PTHR43047:SF72">
    <property type="entry name" value="OSMOSENSING HISTIDINE PROTEIN KINASE SLN1"/>
    <property type="match status" value="1"/>
</dbReference>
<dbReference type="STRING" id="341663.Q0CGU6"/>
<dbReference type="Gene3D" id="3.30.565.10">
    <property type="entry name" value="Histidine kinase-like ATPase, C-terminal domain"/>
    <property type="match status" value="1"/>
</dbReference>
<dbReference type="GO" id="GO:0000155">
    <property type="term" value="F:phosphorelay sensor kinase activity"/>
    <property type="evidence" value="ECO:0007669"/>
    <property type="project" value="InterPro"/>
</dbReference>
<dbReference type="GeneID" id="4318926"/>
<dbReference type="Gene3D" id="1.10.287.130">
    <property type="match status" value="1"/>
</dbReference>
<feature type="compositionally biased region" description="Basic and acidic residues" evidence="7">
    <location>
        <begin position="281"/>
        <end position="301"/>
    </location>
</feature>
<feature type="domain" description="Response regulatory" evidence="9">
    <location>
        <begin position="1147"/>
        <end position="1278"/>
    </location>
</feature>
<feature type="compositionally biased region" description="Polar residues" evidence="7">
    <location>
        <begin position="740"/>
        <end position="749"/>
    </location>
</feature>
<dbReference type="InterPro" id="IPR003594">
    <property type="entry name" value="HATPase_dom"/>
</dbReference>
<protein>
    <recommendedName>
        <fullName evidence="2">histidine kinase</fullName>
        <ecNumber evidence="2">2.7.13.3</ecNumber>
    </recommendedName>
</protein>
<comment type="catalytic activity">
    <reaction evidence="1">
        <text>ATP + protein L-histidine = ADP + protein N-phospho-L-histidine.</text>
        <dbReference type="EC" id="2.7.13.3"/>
    </reaction>
</comment>
<dbReference type="GO" id="GO:0009927">
    <property type="term" value="F:histidine phosphotransfer kinase activity"/>
    <property type="evidence" value="ECO:0007669"/>
    <property type="project" value="TreeGrafter"/>
</dbReference>
<feature type="region of interest" description="Disordered" evidence="7">
    <location>
        <begin position="737"/>
        <end position="757"/>
    </location>
</feature>
<organism evidence="10 11">
    <name type="scientific">Aspergillus terreus (strain NIH 2624 / FGSC A1156)</name>
    <dbReference type="NCBI Taxonomy" id="341663"/>
    <lineage>
        <taxon>Eukaryota</taxon>
        <taxon>Fungi</taxon>
        <taxon>Dikarya</taxon>
        <taxon>Ascomycota</taxon>
        <taxon>Pezizomycotina</taxon>
        <taxon>Eurotiomycetes</taxon>
        <taxon>Eurotiomycetidae</taxon>
        <taxon>Eurotiales</taxon>
        <taxon>Aspergillaceae</taxon>
        <taxon>Aspergillus</taxon>
        <taxon>Aspergillus subgen. Circumdati</taxon>
    </lineage>
</organism>
<keyword evidence="4" id="KW-0808">Transferase</keyword>
<dbReference type="PANTHER" id="PTHR43047">
    <property type="entry name" value="TWO-COMPONENT HISTIDINE PROTEIN KINASE"/>
    <property type="match status" value="1"/>
</dbReference>
<dbReference type="EC" id="2.7.13.3" evidence="2"/>
<dbReference type="PROSITE" id="PS50109">
    <property type="entry name" value="HIS_KIN"/>
    <property type="match status" value="1"/>
</dbReference>
<feature type="domain" description="Histidine kinase" evidence="8">
    <location>
        <begin position="620"/>
        <end position="904"/>
    </location>
</feature>
<dbReference type="VEuPathDB" id="FungiDB:ATEG_07096"/>
<dbReference type="OMA" id="CIHAGHT"/>
<feature type="modified residue" description="4-aspartylphosphate" evidence="6">
    <location>
        <position position="1198"/>
    </location>
</feature>
<dbReference type="Pfam" id="PF00512">
    <property type="entry name" value="HisKA"/>
    <property type="match status" value="1"/>
</dbReference>
<dbReference type="SMART" id="SM00448">
    <property type="entry name" value="REC"/>
    <property type="match status" value="1"/>
</dbReference>
<dbReference type="Gene3D" id="3.40.50.2300">
    <property type="match status" value="1"/>
</dbReference>
<evidence type="ECO:0000256" key="7">
    <source>
        <dbReference type="SAM" id="MobiDB-lite"/>
    </source>
</evidence>
<dbReference type="EMBL" id="CH476603">
    <property type="protein sequence ID" value="EAU32480.1"/>
    <property type="molecule type" value="Genomic_DNA"/>
</dbReference>
<feature type="compositionally biased region" description="Basic and acidic residues" evidence="7">
    <location>
        <begin position="316"/>
        <end position="325"/>
    </location>
</feature>